<reference evidence="2 3" key="1">
    <citation type="submission" date="2019-10" db="EMBL/GenBank/DDBJ databases">
        <authorList>
            <person name="Palmer J.M."/>
        </authorList>
    </citation>
    <scope>NUCLEOTIDE SEQUENCE [LARGE SCALE GENOMIC DNA]</scope>
    <source>
        <strain evidence="2 3">TWF730</strain>
    </source>
</reference>
<dbReference type="Proteomes" id="UP001373714">
    <property type="component" value="Unassembled WGS sequence"/>
</dbReference>
<protein>
    <submittedName>
        <fullName evidence="2">Uncharacterized protein</fullName>
    </submittedName>
</protein>
<feature type="signal peptide" evidence="1">
    <location>
        <begin position="1"/>
        <end position="20"/>
    </location>
</feature>
<dbReference type="EMBL" id="JAVHNS010000014">
    <property type="protein sequence ID" value="KAK6335874.1"/>
    <property type="molecule type" value="Genomic_DNA"/>
</dbReference>
<comment type="caution">
    <text evidence="2">The sequence shown here is derived from an EMBL/GenBank/DDBJ whole genome shotgun (WGS) entry which is preliminary data.</text>
</comment>
<keyword evidence="1" id="KW-0732">Signal</keyword>
<keyword evidence="3" id="KW-1185">Reference proteome</keyword>
<feature type="chain" id="PRO_5043765593" evidence="1">
    <location>
        <begin position="21"/>
        <end position="184"/>
    </location>
</feature>
<accession>A0AAV9U6C7</accession>
<proteinExistence type="predicted"/>
<organism evidence="2 3">
    <name type="scientific">Orbilia blumenaviensis</name>
    <dbReference type="NCBI Taxonomy" id="1796055"/>
    <lineage>
        <taxon>Eukaryota</taxon>
        <taxon>Fungi</taxon>
        <taxon>Dikarya</taxon>
        <taxon>Ascomycota</taxon>
        <taxon>Pezizomycotina</taxon>
        <taxon>Orbiliomycetes</taxon>
        <taxon>Orbiliales</taxon>
        <taxon>Orbiliaceae</taxon>
        <taxon>Orbilia</taxon>
    </lineage>
</organism>
<gene>
    <name evidence="2" type="ORF">TWF730_003248</name>
</gene>
<evidence type="ECO:0000256" key="1">
    <source>
        <dbReference type="SAM" id="SignalP"/>
    </source>
</evidence>
<dbReference type="AlphaFoldDB" id="A0AAV9U6C7"/>
<evidence type="ECO:0000313" key="2">
    <source>
        <dbReference type="EMBL" id="KAK6335874.1"/>
    </source>
</evidence>
<name>A0AAV9U6C7_9PEZI</name>
<evidence type="ECO:0000313" key="3">
    <source>
        <dbReference type="Proteomes" id="UP001373714"/>
    </source>
</evidence>
<sequence>MVAIKVALVYALTLFGVINAMPSPMAEPEVDYVNALVPGEGLPSPQELGLTNEDLTKPIPNGIFTVTSLPSDEVILSHICSQVSQNAITSCISVTRAGSQMSALSKIPRPALIISYASIREIVELLDDRPSSVVWAGVVGSGKQKTHLVLPHTGNPASSPTAPFHPYLGVFLRMSHIEGDKANQ</sequence>